<proteinExistence type="predicted"/>
<dbReference type="Gene3D" id="1.10.510.10">
    <property type="entry name" value="Transferase(Phosphotransferase) domain 1"/>
    <property type="match status" value="1"/>
</dbReference>
<keyword evidence="3" id="KW-0547">Nucleotide-binding</keyword>
<feature type="region of interest" description="Disordered" evidence="6">
    <location>
        <begin position="290"/>
        <end position="420"/>
    </location>
</feature>
<feature type="compositionally biased region" description="Polar residues" evidence="6">
    <location>
        <begin position="162"/>
        <end position="172"/>
    </location>
</feature>
<feature type="region of interest" description="Disordered" evidence="6">
    <location>
        <begin position="143"/>
        <end position="172"/>
    </location>
</feature>
<evidence type="ECO:0000313" key="8">
    <source>
        <dbReference type="EMBL" id="KAK2946306.1"/>
    </source>
</evidence>
<dbReference type="InterPro" id="IPR030616">
    <property type="entry name" value="Aur-like"/>
</dbReference>
<evidence type="ECO:0000256" key="4">
    <source>
        <dbReference type="ARBA" id="ARBA00022777"/>
    </source>
</evidence>
<evidence type="ECO:0000256" key="1">
    <source>
        <dbReference type="ARBA" id="ARBA00022527"/>
    </source>
</evidence>
<feature type="compositionally biased region" description="Polar residues" evidence="6">
    <location>
        <begin position="375"/>
        <end position="391"/>
    </location>
</feature>
<keyword evidence="2" id="KW-0808">Transferase</keyword>
<dbReference type="EMBL" id="JARBJD010000231">
    <property type="protein sequence ID" value="KAK2946306.1"/>
    <property type="molecule type" value="Genomic_DNA"/>
</dbReference>
<feature type="compositionally biased region" description="Polar residues" evidence="6">
    <location>
        <begin position="213"/>
        <end position="236"/>
    </location>
</feature>
<keyword evidence="1" id="KW-0723">Serine/threonine-protein kinase</keyword>
<feature type="compositionally biased region" description="Basic and acidic residues" evidence="6">
    <location>
        <begin position="300"/>
        <end position="335"/>
    </location>
</feature>
<name>A0ABQ9X3G7_9EUKA</name>
<feature type="compositionally biased region" description="Pro residues" evidence="6">
    <location>
        <begin position="148"/>
        <end position="157"/>
    </location>
</feature>
<evidence type="ECO:0000256" key="2">
    <source>
        <dbReference type="ARBA" id="ARBA00022679"/>
    </source>
</evidence>
<feature type="compositionally biased region" description="Basic and acidic residues" evidence="6">
    <location>
        <begin position="344"/>
        <end position="374"/>
    </location>
</feature>
<organism evidence="8 9">
    <name type="scientific">Blattamonas nauphoetae</name>
    <dbReference type="NCBI Taxonomy" id="2049346"/>
    <lineage>
        <taxon>Eukaryota</taxon>
        <taxon>Metamonada</taxon>
        <taxon>Preaxostyla</taxon>
        <taxon>Oxymonadida</taxon>
        <taxon>Blattamonas</taxon>
    </lineage>
</organism>
<evidence type="ECO:0000256" key="5">
    <source>
        <dbReference type="ARBA" id="ARBA00022840"/>
    </source>
</evidence>
<dbReference type="InterPro" id="IPR011009">
    <property type="entry name" value="Kinase-like_dom_sf"/>
</dbReference>
<keyword evidence="5" id="KW-0067">ATP-binding</keyword>
<dbReference type="InterPro" id="IPR000719">
    <property type="entry name" value="Prot_kinase_dom"/>
</dbReference>
<feature type="region of interest" description="Disordered" evidence="6">
    <location>
        <begin position="213"/>
        <end position="277"/>
    </location>
</feature>
<protein>
    <recommendedName>
        <fullName evidence="7">Protein kinase domain-containing protein</fullName>
    </recommendedName>
</protein>
<evidence type="ECO:0000313" key="9">
    <source>
        <dbReference type="Proteomes" id="UP001281761"/>
    </source>
</evidence>
<comment type="caution">
    <text evidence="8">The sequence shown here is derived from an EMBL/GenBank/DDBJ whole genome shotgun (WGS) entry which is preliminary data.</text>
</comment>
<evidence type="ECO:0000256" key="6">
    <source>
        <dbReference type="SAM" id="MobiDB-lite"/>
    </source>
</evidence>
<dbReference type="PANTHER" id="PTHR24350">
    <property type="entry name" value="SERINE/THREONINE-PROTEIN KINASE IAL-RELATED"/>
    <property type="match status" value="1"/>
</dbReference>
<evidence type="ECO:0000259" key="7">
    <source>
        <dbReference type="PROSITE" id="PS50011"/>
    </source>
</evidence>
<feature type="compositionally biased region" description="Low complexity" evidence="6">
    <location>
        <begin position="249"/>
        <end position="266"/>
    </location>
</feature>
<dbReference type="Proteomes" id="UP001281761">
    <property type="component" value="Unassembled WGS sequence"/>
</dbReference>
<dbReference type="SMART" id="SM00220">
    <property type="entry name" value="S_TKc"/>
    <property type="match status" value="1"/>
</dbReference>
<keyword evidence="9" id="KW-1185">Reference proteome</keyword>
<reference evidence="8 9" key="1">
    <citation type="journal article" date="2022" name="bioRxiv">
        <title>Genomics of Preaxostyla Flagellates Illuminates Evolutionary Transitions and the Path Towards Mitochondrial Loss.</title>
        <authorList>
            <person name="Novak L.V.F."/>
            <person name="Treitli S.C."/>
            <person name="Pyrih J."/>
            <person name="Halakuc P."/>
            <person name="Pipaliya S.V."/>
            <person name="Vacek V."/>
            <person name="Brzon O."/>
            <person name="Soukal P."/>
            <person name="Eme L."/>
            <person name="Dacks J.B."/>
            <person name="Karnkowska A."/>
            <person name="Elias M."/>
            <person name="Hampl V."/>
        </authorList>
    </citation>
    <scope>NUCLEOTIDE SEQUENCE [LARGE SCALE GENOMIC DNA]</scope>
    <source>
        <strain evidence="8">NAU3</strain>
        <tissue evidence="8">Gut</tissue>
    </source>
</reference>
<gene>
    <name evidence="8" type="ORF">BLNAU_18756</name>
</gene>
<feature type="domain" description="Protein kinase" evidence="7">
    <location>
        <begin position="1"/>
        <end position="108"/>
    </location>
</feature>
<accession>A0ABQ9X3G7</accession>
<evidence type="ECO:0000256" key="3">
    <source>
        <dbReference type="ARBA" id="ARBA00022741"/>
    </source>
</evidence>
<dbReference type="Pfam" id="PF00069">
    <property type="entry name" value="Pkinase"/>
    <property type="match status" value="1"/>
</dbReference>
<feature type="compositionally biased region" description="Low complexity" evidence="6">
    <location>
        <begin position="400"/>
        <end position="412"/>
    </location>
</feature>
<dbReference type="PROSITE" id="PS50011">
    <property type="entry name" value="PROTEIN_KINASE_DOM"/>
    <property type="match status" value="1"/>
</dbReference>
<sequence length="521" mass="60499">MRRYDGNLSPMTQCGTPLYMAPELQYNDPTYTSAVDMWAIGVLFYRLISKQWPFYTTSFPALCQLLQQPHPTITELIPMSCHNLIDRLLAKDPTQRITAEQALSHPFFLEVGNFRRQNRLGVADLEIHEYQWLTKKLVDITHSTHPQPQLPDQPPSPHIHQRSSSPQPQDIQVLQDHPLNPQQTSSQSRQTALTTLPLLQSHTVTQIHSDTTQPVWIPQNPSHVVPQNPSHVVPQNPSHVVPQTPPHVVPQNPSHVVPQTPSHVVPQTPPHVVPQNPSYVVSQTLNTHKFDFRTKKKRGREQLSMENEKRDTEAEVEPHQRNDQKTKAEESRITHEQTNLASERQSEEVRLRDSRRNEKTLTRERPNQCEERTNKQQSSKWTRIRRSTVSSKKMADEESLVPLLRSQSPSPSSDDEELAPFLTPDQLNHRKRMIRTEQDVIELERRKNSIIRQIQLETEKNRRALIKQRMADVSYYHNPLPKSDQDRVLSVTNVFRDLQRVYNTQEDRQREEQCRLSLCLS</sequence>
<keyword evidence="4" id="KW-0418">Kinase</keyword>
<dbReference type="SUPFAM" id="SSF56112">
    <property type="entry name" value="Protein kinase-like (PK-like)"/>
    <property type="match status" value="1"/>
</dbReference>